<feature type="domain" description="ZNFX1" evidence="9">
    <location>
        <begin position="165"/>
        <end position="278"/>
    </location>
</feature>
<dbReference type="PANTHER" id="PTHR10887:SF341">
    <property type="entry name" value="NFX1-TYPE ZINC FINGER-CONTAINING PROTEIN 1"/>
    <property type="match status" value="1"/>
</dbReference>
<reference evidence="10" key="2">
    <citation type="submission" date="2023-02" db="EMBL/GenBank/DDBJ databases">
        <authorList>
            <consortium name="DOE Joint Genome Institute"/>
            <person name="Mondo S.J."/>
            <person name="Chang Y."/>
            <person name="Wang Y."/>
            <person name="Ahrendt S."/>
            <person name="Andreopoulos W."/>
            <person name="Barry K."/>
            <person name="Beard J."/>
            <person name="Benny G.L."/>
            <person name="Blankenship S."/>
            <person name="Bonito G."/>
            <person name="Cuomo C."/>
            <person name="Desiro A."/>
            <person name="Gervers K.A."/>
            <person name="Hundley H."/>
            <person name="Kuo A."/>
            <person name="LaButti K."/>
            <person name="Lang B.F."/>
            <person name="Lipzen A."/>
            <person name="O'Donnell K."/>
            <person name="Pangilinan J."/>
            <person name="Reynolds N."/>
            <person name="Sandor L."/>
            <person name="Smith M.W."/>
            <person name="Tsang A."/>
            <person name="Grigoriev I.V."/>
            <person name="Stajich J.E."/>
            <person name="Spatafora J.W."/>
        </authorList>
    </citation>
    <scope>NUCLEOTIDE SEQUENCE</scope>
    <source>
        <strain evidence="10">RSA 2281</strain>
    </source>
</reference>
<comment type="similarity">
    <text evidence="1">Belongs to the DNA2/NAM7 helicase family.</text>
</comment>
<gene>
    <name evidence="10" type="ORF">BDA99DRAFT_244075</name>
</gene>
<feature type="domain" description="DNA2/NAM7 helicase helicase" evidence="7">
    <location>
        <begin position="733"/>
        <end position="857"/>
    </location>
</feature>
<dbReference type="InterPro" id="IPR047187">
    <property type="entry name" value="SF1_C_Upf1"/>
</dbReference>
<feature type="region of interest" description="Disordered" evidence="6">
    <location>
        <begin position="520"/>
        <end position="582"/>
    </location>
</feature>
<sequence length="1209" mass="138354">MTWTMDMQQGWDSAPVSHQAEPWNQTYDNGETGEARFSKHDALTFKLNADIPDKPFFTQEINYSSIQDRSIIPEPEDIFEEDAPQEYQQNSTYSRGFQPLPNIPVNRVNGSYESAEEYLYTHFELMRNDLLIPLKTAVRSYKETVNMNKNDPSYADHPEAQPIRGFRAYEHVKLKSLVFSPRHVGYRISFRLPYHVRISWPQSKRLIEGTLVLLSKDSFEKDIKIATVVERGEEPVRGSNRFEYLITIHLERDNENDPLGFGDPTLSTEDKYVMLEATDGYFEAYRHILSTIQKISPSELPFSPYLVDVSKDVQLPHYAAMKRNYDIAEYRGGKRSGPAMPVDITQAWPKYRMAMDNTQMDALKTMLSNNIAVVQGPPGTGKTYVGTYAMRVLLNNFSTSIGPIVCICQTNHALDQFLEHILDYEDKIVRIGGRSKSDLLKDHLLYELRKQAESVRGIGHLYRKRDDIQKQITKIIAEMYEEPCVTLDYVKKINGLNPIQRDYLGRLAAYEEKRANKMASAKAKIDDDGDDWVTSTPSPTPPPAPSPRSRSRNGRGRQQKGRGGGRDDWASGNPNIQDPVETKEINPIEIWLKDAIEFVGPSSSLFTYTDQLKEDLLDTQQGLVFEDDMDESDLVDEEELREIAANFVEEPDTRKRPMIHIGSGYQKKRDQPSVVTMYDMHVENKRPGAENERKIINYKKIQAPRTLDTSSFNFFEDTIDQSALEPQHYVLERWMKEEPDVTMWPLPVRLKAHKKWADLRYQEQCGALRNLMREYEEISAEIRRLNTRSDARLCRENRVIGMTSTAAAKYHDLLEEIKPRIMVVEEAAEMMESHIVSALTRSLQHLVLIGDHQQLRPQSAVHALSEQHFLNVSLFERLVRNELPFTRLSHQRRMRPEIRMLIDPIYNDPPLRDHPDVLQRATVRGIDESVYFLSHNEAESSVADTASKTNEHEALMAAKLSTYLLLQGYTPEDITIITMYSGQKSLIKRSLRAERRPDLDPALIHVSSVDGYQGEENRIIILSLVRSNAAGQIGFLKVANRVCVALSRAKEGMYILGNAGLLCERSDLWNEIVGNLEDNLKSSIGTHLRLRCTRHGVPTDVQWPVDFATIPGGGCTRVCDETLRCGHKCTTVCHATDHKDMHCREQCRRVFSDCNHPCTRQCWEHCGTCLTNITARLPCGHEIEGECAKIRRMMLNAACMRCPYNCART</sequence>
<evidence type="ECO:0000259" key="7">
    <source>
        <dbReference type="Pfam" id="PF13086"/>
    </source>
</evidence>
<evidence type="ECO:0000313" key="10">
    <source>
        <dbReference type="EMBL" id="KAI9274618.1"/>
    </source>
</evidence>
<organism evidence="10 11">
    <name type="scientific">Phascolomyces articulosus</name>
    <dbReference type="NCBI Taxonomy" id="60185"/>
    <lineage>
        <taxon>Eukaryota</taxon>
        <taxon>Fungi</taxon>
        <taxon>Fungi incertae sedis</taxon>
        <taxon>Mucoromycota</taxon>
        <taxon>Mucoromycotina</taxon>
        <taxon>Mucoromycetes</taxon>
        <taxon>Mucorales</taxon>
        <taxon>Lichtheimiaceae</taxon>
        <taxon>Phascolomyces</taxon>
    </lineage>
</organism>
<proteinExistence type="inferred from homology"/>
<dbReference type="GO" id="GO:0004386">
    <property type="term" value="F:helicase activity"/>
    <property type="evidence" value="ECO:0007669"/>
    <property type="project" value="UniProtKB-KW"/>
</dbReference>
<dbReference type="GO" id="GO:0016787">
    <property type="term" value="F:hydrolase activity"/>
    <property type="evidence" value="ECO:0007669"/>
    <property type="project" value="UniProtKB-KW"/>
</dbReference>
<evidence type="ECO:0000259" key="8">
    <source>
        <dbReference type="Pfam" id="PF13087"/>
    </source>
</evidence>
<dbReference type="CDD" id="cd06008">
    <property type="entry name" value="NF-X1-zinc-finger"/>
    <property type="match status" value="1"/>
</dbReference>
<dbReference type="GO" id="GO:0005694">
    <property type="term" value="C:chromosome"/>
    <property type="evidence" value="ECO:0007669"/>
    <property type="project" value="UniProtKB-ARBA"/>
</dbReference>
<dbReference type="PANTHER" id="PTHR10887">
    <property type="entry name" value="DNA2/NAM7 HELICASE FAMILY"/>
    <property type="match status" value="1"/>
</dbReference>
<dbReference type="InterPro" id="IPR041677">
    <property type="entry name" value="DNA2/NAM7_AAA_11"/>
</dbReference>
<keyword evidence="2" id="KW-0547">Nucleotide-binding</keyword>
<dbReference type="Pfam" id="PF25396">
    <property type="entry name" value="ZNFX1"/>
    <property type="match status" value="1"/>
</dbReference>
<dbReference type="AlphaFoldDB" id="A0AAD5KLD2"/>
<dbReference type="GO" id="GO:0031380">
    <property type="term" value="C:nuclear RNA-directed RNA polymerase complex"/>
    <property type="evidence" value="ECO:0007669"/>
    <property type="project" value="TreeGrafter"/>
</dbReference>
<dbReference type="PROSITE" id="PS00018">
    <property type="entry name" value="EF_HAND_1"/>
    <property type="match status" value="1"/>
</dbReference>
<feature type="compositionally biased region" description="Basic residues" evidence="6">
    <location>
        <begin position="549"/>
        <end position="560"/>
    </location>
</feature>
<dbReference type="CDD" id="cd17936">
    <property type="entry name" value="EEXXEc_NFX1"/>
    <property type="match status" value="1"/>
</dbReference>
<dbReference type="Pfam" id="PF13087">
    <property type="entry name" value="AAA_12"/>
    <property type="match status" value="1"/>
</dbReference>
<evidence type="ECO:0000256" key="6">
    <source>
        <dbReference type="SAM" id="MobiDB-lite"/>
    </source>
</evidence>
<feature type="region of interest" description="Disordered" evidence="6">
    <location>
        <begin position="1"/>
        <end position="22"/>
    </location>
</feature>
<dbReference type="InterPro" id="IPR045055">
    <property type="entry name" value="DNA2/NAM7-like"/>
</dbReference>
<dbReference type="SUPFAM" id="SSF52540">
    <property type="entry name" value="P-loop containing nucleoside triphosphate hydrolases"/>
    <property type="match status" value="1"/>
</dbReference>
<evidence type="ECO:0000256" key="1">
    <source>
        <dbReference type="ARBA" id="ARBA00007913"/>
    </source>
</evidence>
<dbReference type="EMBL" id="JAIXMP010000004">
    <property type="protein sequence ID" value="KAI9274618.1"/>
    <property type="molecule type" value="Genomic_DNA"/>
</dbReference>
<feature type="domain" description="DNA2/NAM7 helicase-like C-terminal" evidence="8">
    <location>
        <begin position="870"/>
        <end position="1059"/>
    </location>
</feature>
<evidence type="ECO:0000256" key="5">
    <source>
        <dbReference type="ARBA" id="ARBA00022840"/>
    </source>
</evidence>
<dbReference type="GO" id="GO:0031048">
    <property type="term" value="P:regulatory ncRNA-mediated heterochromatin formation"/>
    <property type="evidence" value="ECO:0007669"/>
    <property type="project" value="TreeGrafter"/>
</dbReference>
<dbReference type="Proteomes" id="UP001209540">
    <property type="component" value="Unassembled WGS sequence"/>
</dbReference>
<dbReference type="Pfam" id="PF13086">
    <property type="entry name" value="AAA_11"/>
    <property type="match status" value="2"/>
</dbReference>
<evidence type="ECO:0000259" key="9">
    <source>
        <dbReference type="Pfam" id="PF25396"/>
    </source>
</evidence>
<name>A0AAD5KLD2_9FUNG</name>
<accession>A0AAD5KLD2</accession>
<dbReference type="InterPro" id="IPR057373">
    <property type="entry name" value="ZNFX1"/>
</dbReference>
<dbReference type="Gene3D" id="3.40.50.300">
    <property type="entry name" value="P-loop containing nucleotide triphosphate hydrolases"/>
    <property type="match status" value="3"/>
</dbReference>
<dbReference type="CDD" id="cd18808">
    <property type="entry name" value="SF1_C_Upf1"/>
    <property type="match status" value="1"/>
</dbReference>
<evidence type="ECO:0000313" key="11">
    <source>
        <dbReference type="Proteomes" id="UP001209540"/>
    </source>
</evidence>
<evidence type="ECO:0000256" key="3">
    <source>
        <dbReference type="ARBA" id="ARBA00022801"/>
    </source>
</evidence>
<dbReference type="InterPro" id="IPR027417">
    <property type="entry name" value="P-loop_NTPase"/>
</dbReference>
<reference evidence="10" key="1">
    <citation type="journal article" date="2022" name="IScience">
        <title>Evolution of zygomycete secretomes and the origins of terrestrial fungal ecologies.</title>
        <authorList>
            <person name="Chang Y."/>
            <person name="Wang Y."/>
            <person name="Mondo S."/>
            <person name="Ahrendt S."/>
            <person name="Andreopoulos W."/>
            <person name="Barry K."/>
            <person name="Beard J."/>
            <person name="Benny G.L."/>
            <person name="Blankenship S."/>
            <person name="Bonito G."/>
            <person name="Cuomo C."/>
            <person name="Desiro A."/>
            <person name="Gervers K.A."/>
            <person name="Hundley H."/>
            <person name="Kuo A."/>
            <person name="LaButti K."/>
            <person name="Lang B.F."/>
            <person name="Lipzen A."/>
            <person name="O'Donnell K."/>
            <person name="Pangilinan J."/>
            <person name="Reynolds N."/>
            <person name="Sandor L."/>
            <person name="Smith M.E."/>
            <person name="Tsang A."/>
            <person name="Grigoriev I.V."/>
            <person name="Stajich J.E."/>
            <person name="Spatafora J.W."/>
        </authorList>
    </citation>
    <scope>NUCLEOTIDE SEQUENCE</scope>
    <source>
        <strain evidence="10">RSA 2281</strain>
    </source>
</reference>
<dbReference type="FunFam" id="3.40.50.300:FF:000326">
    <property type="entry name" value="P-loop containing nucleoside triphosphate hydrolase"/>
    <property type="match status" value="1"/>
</dbReference>
<keyword evidence="3" id="KW-0378">Hydrolase</keyword>
<dbReference type="InterPro" id="IPR018247">
    <property type="entry name" value="EF_Hand_1_Ca_BS"/>
</dbReference>
<keyword evidence="5" id="KW-0067">ATP-binding</keyword>
<feature type="compositionally biased region" description="Polar residues" evidence="6">
    <location>
        <begin position="1"/>
        <end position="11"/>
    </location>
</feature>
<dbReference type="InterPro" id="IPR041679">
    <property type="entry name" value="DNA2/NAM7-like_C"/>
</dbReference>
<evidence type="ECO:0000256" key="2">
    <source>
        <dbReference type="ARBA" id="ARBA00022741"/>
    </source>
</evidence>
<comment type="caution">
    <text evidence="10">The sequence shown here is derived from an EMBL/GenBank/DDBJ whole genome shotgun (WGS) entry which is preliminary data.</text>
</comment>
<protein>
    <submittedName>
        <fullName evidence="10">RNA helicase</fullName>
    </submittedName>
</protein>
<keyword evidence="11" id="KW-1185">Reference proteome</keyword>
<evidence type="ECO:0000256" key="4">
    <source>
        <dbReference type="ARBA" id="ARBA00022806"/>
    </source>
</evidence>
<dbReference type="GO" id="GO:0005524">
    <property type="term" value="F:ATP binding"/>
    <property type="evidence" value="ECO:0007669"/>
    <property type="project" value="UniProtKB-KW"/>
</dbReference>
<feature type="domain" description="DNA2/NAM7 helicase helicase" evidence="7">
    <location>
        <begin position="355"/>
        <end position="498"/>
    </location>
</feature>
<keyword evidence="4 10" id="KW-0347">Helicase</keyword>